<dbReference type="SUPFAM" id="SSF52075">
    <property type="entry name" value="Outer arm dynein light chain 1"/>
    <property type="match status" value="1"/>
</dbReference>
<evidence type="ECO:0000256" key="4">
    <source>
        <dbReference type="SAM" id="Phobius"/>
    </source>
</evidence>
<dbReference type="SUPFAM" id="SSF141072">
    <property type="entry name" value="CalX-like"/>
    <property type="match status" value="1"/>
</dbReference>
<dbReference type="Gene3D" id="3.40.390.10">
    <property type="entry name" value="Collagenase (Catalytic Domain)"/>
    <property type="match status" value="1"/>
</dbReference>
<dbReference type="Gene3D" id="3.80.10.10">
    <property type="entry name" value="Ribonuclease Inhibitor"/>
    <property type="match status" value="1"/>
</dbReference>
<dbReference type="PANTHER" id="PTHR46682">
    <property type="entry name" value="ADHESION G-PROTEIN COUPLED RECEPTOR V1"/>
    <property type="match status" value="1"/>
</dbReference>
<keyword evidence="4" id="KW-0472">Membrane</keyword>
<dbReference type="InterPro" id="IPR038081">
    <property type="entry name" value="CalX-like_sf"/>
</dbReference>
<evidence type="ECO:0000256" key="3">
    <source>
        <dbReference type="ARBA" id="ARBA00022837"/>
    </source>
</evidence>
<dbReference type="SMART" id="SM00237">
    <property type="entry name" value="Calx_beta"/>
    <property type="match status" value="1"/>
</dbReference>
<dbReference type="Pfam" id="PF13688">
    <property type="entry name" value="Reprolysin_5"/>
    <property type="match status" value="1"/>
</dbReference>
<keyword evidence="4" id="KW-0812">Transmembrane</keyword>
<reference evidence="7" key="1">
    <citation type="submission" date="2023-09" db="EMBL/GenBank/DDBJ databases">
        <authorList>
            <person name="Li S."/>
            <person name="Li X."/>
            <person name="Zhang C."/>
            <person name="Zhao Z."/>
        </authorList>
    </citation>
    <scope>NUCLEOTIDE SEQUENCE [LARGE SCALE GENOMIC DNA]</scope>
    <source>
        <strain evidence="7">SQ149</strain>
    </source>
</reference>
<keyword evidence="3" id="KW-0106">Calcium</keyword>
<protein>
    <submittedName>
        <fullName evidence="6">Calx-beta domain-containing protein</fullName>
    </submittedName>
</protein>
<sequence>MKIHLFLILLLVSIPGYADNLWQIVEWDEEGIEYYPKNEDGFSLSKRITLNRIQLSKLSPTATITLPINNSLSYLATIKRIKPNANGSNAYIGEITLRNKLYPLILTIGKNSFYGFIATDEKTYLLEGVDNTGTITEERQNINSTNEDFIIPISRTEAPSVGFREKAKTTSNVTSSKHDKAEVIANIANINILFVYSQDVRAKFNNEPITRIHHIIDVTNQIFFNSGVYINIQLAATLEVDYSSDGSLFTALKDITKASSPIFSEIRKLRYETAADMVMFLSVSSNSSNSGYAWANGENGSVVRFADKMYSAISLDKSDYVAAHELGHNLGLHHSRQQDPHKGVTFDFALGYGVDNQFVTVMAYQSVFSTTNKIYQFSNPDQECEFLPCGIAKGNTLESADASYALNLVRFQAENLYQDSPKLTLTQNTLLTLHDQALQACINDLYPEDIYPYTGMINDLDCRIKSIDSLVGLSAFENVHTLNLYYNFLTDLSPLANLTRLRWLNINANNVHDISSLFHLNEWDYLNLLNNPIYCWQLRYFELFETVYDWSPPTQCDGSDDLNDYDYDGVNNLDELDNNENPTLNSNGVGKLQFSQNVYRFDEHTGTIQIKIERVQGNVNTLTASIEVEDQTTNRDADYVISQQSLSFEHGESSNFLELKVIDDEEAESIESFNIKLVSKHNTDSAKVEIIDNDYIPRTTENKSSGGGIYGIYLLFLTLLFWFVRALNINTQCKRDSIF</sequence>
<dbReference type="Pfam" id="PF03160">
    <property type="entry name" value="Calx-beta"/>
    <property type="match status" value="1"/>
</dbReference>
<dbReference type="SUPFAM" id="SSF55486">
    <property type="entry name" value="Metalloproteases ('zincins'), catalytic domain"/>
    <property type="match status" value="1"/>
</dbReference>
<feature type="domain" description="Calx-beta" evidence="5">
    <location>
        <begin position="579"/>
        <end position="678"/>
    </location>
</feature>
<keyword evidence="4" id="KW-1133">Transmembrane helix</keyword>
<evidence type="ECO:0000256" key="2">
    <source>
        <dbReference type="ARBA" id="ARBA00022737"/>
    </source>
</evidence>
<evidence type="ECO:0000259" key="5">
    <source>
        <dbReference type="SMART" id="SM00237"/>
    </source>
</evidence>
<dbReference type="InterPro" id="IPR032675">
    <property type="entry name" value="LRR_dom_sf"/>
</dbReference>
<keyword evidence="1" id="KW-0732">Signal</keyword>
<dbReference type="Gene3D" id="2.60.40.2030">
    <property type="match status" value="1"/>
</dbReference>
<dbReference type="PROSITE" id="PS51450">
    <property type="entry name" value="LRR"/>
    <property type="match status" value="2"/>
</dbReference>
<evidence type="ECO:0000313" key="6">
    <source>
        <dbReference type="EMBL" id="WNC71734.1"/>
    </source>
</evidence>
<dbReference type="InterPro" id="IPR026919">
    <property type="entry name" value="ADGRV1"/>
</dbReference>
<keyword evidence="2" id="KW-0677">Repeat</keyword>
<dbReference type="InterPro" id="IPR024079">
    <property type="entry name" value="MetalloPept_cat_dom_sf"/>
</dbReference>
<proteinExistence type="predicted"/>
<dbReference type="InterPro" id="IPR003644">
    <property type="entry name" value="Calx_beta"/>
</dbReference>
<organism evidence="6 7">
    <name type="scientific">Thalassotalea psychrophila</name>
    <dbReference type="NCBI Taxonomy" id="3065647"/>
    <lineage>
        <taxon>Bacteria</taxon>
        <taxon>Pseudomonadati</taxon>
        <taxon>Pseudomonadota</taxon>
        <taxon>Gammaproteobacteria</taxon>
        <taxon>Alteromonadales</taxon>
        <taxon>Colwelliaceae</taxon>
        <taxon>Thalassotalea</taxon>
    </lineage>
</organism>
<dbReference type="Proteomes" id="UP001258994">
    <property type="component" value="Chromosome"/>
</dbReference>
<evidence type="ECO:0000313" key="7">
    <source>
        <dbReference type="Proteomes" id="UP001258994"/>
    </source>
</evidence>
<keyword evidence="7" id="KW-1185">Reference proteome</keyword>
<dbReference type="EMBL" id="CP134145">
    <property type="protein sequence ID" value="WNC71734.1"/>
    <property type="molecule type" value="Genomic_DNA"/>
</dbReference>
<gene>
    <name evidence="6" type="ORF">RGQ13_16680</name>
</gene>
<dbReference type="PANTHER" id="PTHR46682:SF1">
    <property type="entry name" value="ADHESION G-PROTEIN COUPLED RECEPTOR V1"/>
    <property type="match status" value="1"/>
</dbReference>
<name>A0ABY9TVJ9_9GAMM</name>
<accession>A0ABY9TVJ9</accession>
<evidence type="ECO:0000256" key="1">
    <source>
        <dbReference type="ARBA" id="ARBA00022729"/>
    </source>
</evidence>
<feature type="transmembrane region" description="Helical" evidence="4">
    <location>
        <begin position="707"/>
        <end position="727"/>
    </location>
</feature>
<dbReference type="InterPro" id="IPR001611">
    <property type="entry name" value="Leu-rich_rpt"/>
</dbReference>
<dbReference type="RefSeq" id="WP_348390868.1">
    <property type="nucleotide sequence ID" value="NZ_CP134145.1"/>
</dbReference>